<dbReference type="InterPro" id="IPR027417">
    <property type="entry name" value="P-loop_NTPase"/>
</dbReference>
<dbReference type="Proteomes" id="UP000465361">
    <property type="component" value="Unassembled WGS sequence"/>
</dbReference>
<dbReference type="Gene3D" id="3.90.320.10">
    <property type="match status" value="1"/>
</dbReference>
<keyword evidence="8 15" id="KW-0067">ATP-binding</keyword>
<dbReference type="GO" id="GO:0003677">
    <property type="term" value="F:DNA binding"/>
    <property type="evidence" value="ECO:0007669"/>
    <property type="project" value="UniProtKB-KW"/>
</dbReference>
<keyword evidence="5 15" id="KW-0378">Hydrolase</keyword>
<dbReference type="PROSITE" id="PS51217">
    <property type="entry name" value="UVRD_HELICASE_CTER"/>
    <property type="match status" value="1"/>
</dbReference>
<dbReference type="GO" id="GO:0005829">
    <property type="term" value="C:cytosol"/>
    <property type="evidence" value="ECO:0007669"/>
    <property type="project" value="TreeGrafter"/>
</dbReference>
<dbReference type="GO" id="GO:0004527">
    <property type="term" value="F:exonuclease activity"/>
    <property type="evidence" value="ECO:0007669"/>
    <property type="project" value="UniProtKB-KW"/>
</dbReference>
<dbReference type="SUPFAM" id="SSF52540">
    <property type="entry name" value="P-loop containing nucleoside triphosphate hydrolases"/>
    <property type="match status" value="1"/>
</dbReference>
<keyword evidence="11" id="KW-0413">Isomerase</keyword>
<feature type="domain" description="UvrD-like helicase ATP-binding" evidence="16">
    <location>
        <begin position="19"/>
        <end position="359"/>
    </location>
</feature>
<dbReference type="Pfam" id="PF13361">
    <property type="entry name" value="UvrD_C"/>
    <property type="match status" value="2"/>
</dbReference>
<keyword evidence="10" id="KW-0234">DNA repair</keyword>
<dbReference type="Gene3D" id="1.10.486.10">
    <property type="entry name" value="PCRA, domain 4"/>
    <property type="match status" value="1"/>
</dbReference>
<protein>
    <recommendedName>
        <fullName evidence="13">DNA 3'-5' helicase</fullName>
        <ecNumber evidence="13">5.6.2.4</ecNumber>
    </recommendedName>
</protein>
<evidence type="ECO:0000256" key="13">
    <source>
        <dbReference type="ARBA" id="ARBA00034808"/>
    </source>
</evidence>
<evidence type="ECO:0000256" key="14">
    <source>
        <dbReference type="ARBA" id="ARBA00048988"/>
    </source>
</evidence>
<dbReference type="GO" id="GO:0043138">
    <property type="term" value="F:3'-5' DNA helicase activity"/>
    <property type="evidence" value="ECO:0007669"/>
    <property type="project" value="UniProtKB-EC"/>
</dbReference>
<comment type="similarity">
    <text evidence="1">Belongs to the helicase family. UvrD subfamily.</text>
</comment>
<evidence type="ECO:0000256" key="6">
    <source>
        <dbReference type="ARBA" id="ARBA00022806"/>
    </source>
</evidence>
<keyword evidence="2" id="KW-0540">Nuclease</keyword>
<evidence type="ECO:0000256" key="3">
    <source>
        <dbReference type="ARBA" id="ARBA00022741"/>
    </source>
</evidence>
<dbReference type="GO" id="GO:0005524">
    <property type="term" value="F:ATP binding"/>
    <property type="evidence" value="ECO:0007669"/>
    <property type="project" value="UniProtKB-UniRule"/>
</dbReference>
<keyword evidence="3 15" id="KW-0547">Nucleotide-binding</keyword>
<dbReference type="InterPro" id="IPR011604">
    <property type="entry name" value="PDDEXK-like_dom_sf"/>
</dbReference>
<evidence type="ECO:0000256" key="5">
    <source>
        <dbReference type="ARBA" id="ARBA00022801"/>
    </source>
</evidence>
<dbReference type="InterPro" id="IPR038726">
    <property type="entry name" value="PDDEXK_AddAB-type"/>
</dbReference>
<dbReference type="Pfam" id="PF00580">
    <property type="entry name" value="UvrD-helicase"/>
    <property type="match status" value="1"/>
</dbReference>
<dbReference type="Pfam" id="PF12705">
    <property type="entry name" value="PDDEXK_1"/>
    <property type="match status" value="1"/>
</dbReference>
<comment type="catalytic activity">
    <reaction evidence="12">
        <text>Couples ATP hydrolysis with the unwinding of duplex DNA by translocating in the 3'-5' direction.</text>
        <dbReference type="EC" id="5.6.2.4"/>
    </reaction>
</comment>
<keyword evidence="4" id="KW-0227">DNA damage</keyword>
<dbReference type="InterPro" id="IPR013986">
    <property type="entry name" value="DExx_box_DNA_helicase_dom_sf"/>
</dbReference>
<dbReference type="InterPro" id="IPR014016">
    <property type="entry name" value="UvrD-like_ATP-bd"/>
</dbReference>
<evidence type="ECO:0000256" key="12">
    <source>
        <dbReference type="ARBA" id="ARBA00034617"/>
    </source>
</evidence>
<evidence type="ECO:0000256" key="2">
    <source>
        <dbReference type="ARBA" id="ARBA00022722"/>
    </source>
</evidence>
<evidence type="ECO:0000313" key="19">
    <source>
        <dbReference type="Proteomes" id="UP000465361"/>
    </source>
</evidence>
<dbReference type="PANTHER" id="PTHR11070">
    <property type="entry name" value="UVRD / RECB / PCRA DNA HELICASE FAMILY MEMBER"/>
    <property type="match status" value="1"/>
</dbReference>
<dbReference type="GO" id="GO:0033202">
    <property type="term" value="C:DNA helicase complex"/>
    <property type="evidence" value="ECO:0007669"/>
    <property type="project" value="TreeGrafter"/>
</dbReference>
<dbReference type="EMBL" id="BLKW01000002">
    <property type="protein sequence ID" value="GFG72839.1"/>
    <property type="molecule type" value="Genomic_DNA"/>
</dbReference>
<feature type="domain" description="UvrD-like helicase C-terminal" evidence="17">
    <location>
        <begin position="360"/>
        <end position="675"/>
    </location>
</feature>
<evidence type="ECO:0000256" key="9">
    <source>
        <dbReference type="ARBA" id="ARBA00023125"/>
    </source>
</evidence>
<dbReference type="InterPro" id="IPR014017">
    <property type="entry name" value="DNA_helicase_UvrD-like_C"/>
</dbReference>
<keyword evidence="7" id="KW-0269">Exonuclease</keyword>
<dbReference type="InterPro" id="IPR000212">
    <property type="entry name" value="DNA_helicase_UvrD/REP"/>
</dbReference>
<gene>
    <name evidence="18" type="ORF">MBOT_02040</name>
</gene>
<dbReference type="PANTHER" id="PTHR11070:SF55">
    <property type="entry name" value="DNA 3'-5' HELICASE"/>
    <property type="match status" value="1"/>
</dbReference>
<dbReference type="CDD" id="cd17932">
    <property type="entry name" value="DEXQc_UvrD"/>
    <property type="match status" value="1"/>
</dbReference>
<proteinExistence type="inferred from homology"/>
<evidence type="ECO:0000259" key="16">
    <source>
        <dbReference type="PROSITE" id="PS51198"/>
    </source>
</evidence>
<evidence type="ECO:0000256" key="11">
    <source>
        <dbReference type="ARBA" id="ARBA00023235"/>
    </source>
</evidence>
<evidence type="ECO:0000256" key="7">
    <source>
        <dbReference type="ARBA" id="ARBA00022839"/>
    </source>
</evidence>
<dbReference type="PROSITE" id="PS51198">
    <property type="entry name" value="UVRD_HELICASE_ATP_BIND"/>
    <property type="match status" value="1"/>
</dbReference>
<evidence type="ECO:0000259" key="17">
    <source>
        <dbReference type="PROSITE" id="PS51217"/>
    </source>
</evidence>
<evidence type="ECO:0000256" key="8">
    <source>
        <dbReference type="ARBA" id="ARBA00022840"/>
    </source>
</evidence>
<dbReference type="GO" id="GO:0000725">
    <property type="term" value="P:recombinational repair"/>
    <property type="evidence" value="ECO:0007669"/>
    <property type="project" value="TreeGrafter"/>
</dbReference>
<dbReference type="Gene3D" id="3.40.50.300">
    <property type="entry name" value="P-loop containing nucleotide triphosphate hydrolases"/>
    <property type="match status" value="3"/>
</dbReference>
<keyword evidence="19" id="KW-1185">Reference proteome</keyword>
<dbReference type="InterPro" id="IPR011335">
    <property type="entry name" value="Restrct_endonuc-II-like"/>
</dbReference>
<keyword evidence="6 15" id="KW-0347">Helicase</keyword>
<feature type="binding site" evidence="15">
    <location>
        <begin position="40"/>
        <end position="47"/>
    </location>
    <ligand>
        <name>ATP</name>
        <dbReference type="ChEBI" id="CHEBI:30616"/>
    </ligand>
</feature>
<evidence type="ECO:0000256" key="4">
    <source>
        <dbReference type="ARBA" id="ARBA00022763"/>
    </source>
</evidence>
<organism evidence="18 19">
    <name type="scientific">Mycobacterium botniense</name>
    <dbReference type="NCBI Taxonomy" id="84962"/>
    <lineage>
        <taxon>Bacteria</taxon>
        <taxon>Bacillati</taxon>
        <taxon>Actinomycetota</taxon>
        <taxon>Actinomycetes</taxon>
        <taxon>Mycobacteriales</taxon>
        <taxon>Mycobacteriaceae</taxon>
        <taxon>Mycobacterium</taxon>
    </lineage>
</organism>
<comment type="caution">
    <text evidence="18">The sequence shown here is derived from an EMBL/GenBank/DDBJ whole genome shotgun (WGS) entry which is preliminary data.</text>
</comment>
<dbReference type="EC" id="5.6.2.4" evidence="13"/>
<comment type="catalytic activity">
    <reaction evidence="14">
        <text>ATP + H2O = ADP + phosphate + H(+)</text>
        <dbReference type="Rhea" id="RHEA:13065"/>
        <dbReference type="ChEBI" id="CHEBI:15377"/>
        <dbReference type="ChEBI" id="CHEBI:15378"/>
        <dbReference type="ChEBI" id="CHEBI:30616"/>
        <dbReference type="ChEBI" id="CHEBI:43474"/>
        <dbReference type="ChEBI" id="CHEBI:456216"/>
        <dbReference type="EC" id="5.6.2.4"/>
    </reaction>
</comment>
<accession>A0A7I9XS72</accession>
<keyword evidence="9" id="KW-0238">DNA-binding</keyword>
<sequence length="1102" mass="117543">MSPAERYSPAELAGVLGLSEPTAEQAAIIAAPPGPLVVIAGAGAGKTETMAARVVWLVANGYADPGQVLGLTFTRKAAGQLLRRVRSRLARLAGAGLTACPAASEPGRAPEMPVVSTYHAFAGWLLREHGVLLSIEPDTRLVSQTELWQLAFDVVTGYAGELHTDQTPAAVTAMVLRLWGQLSEHLVETSQLRDMHGELNRLVHTLPPGRYQRDHGPNQWLLRMLATQTERAELVPVLDALQQRLRADKVMDFGAQMAAAARLAAGFPHVGAQLRRRYRVVLLDEYQDTGHAQRVMLSALFGGGVDDQLALTAVGDPIQSIYGWRGASATNLPRFCTDFPRSDGTPAAVLELRTSWRNPRRALQLANAIAGEARRRSVAVPSLRPRPGAPPGTVRCVLLPDVRAERDWIAEQVHQHYRRARGAGVSPPTTAVLVRRNADAAPMADALRARGIPVEVVGLAGLLSIPEVADVVAMLRLIADPTAGAAAMRVITGPRWRLGGRDIAALWRRAVELGAEPGRAESAAVEQPAPWPDIRDTDGACLADALSDPGPAHHYSAVGYRRILALGQELRTLRGYLGHPLVDLVAEVRRMLGVDCEVRAASGDWSGAEHLDAFADVVAGYAERAAARSGVSAPTLTGLLAYLDAAAAVEDGLPPGQRAAPRDRVQVLTVHAAKGLEWQVVAVPHLSAGVFPSTASTRTWLTDAADLPPLLRGDRASGGSHGVPVLDTSQVADRKQLSDTIAAHRRELQQRRADEERRLLYVAITRAEETLLLSGHHWGPTGVKPRGPSEFLCELKDVIERSAVDGRPCGVVEQWAPPPADGERNPLLGNAVEACWPADPLGARRADVERGAALVTAAMAADAPVPPGSAQAAGWVADVDALLAERASATRPAAPALPTQLSVSSLVELARDPVAAAQRLIRRVPARPDPHAVLGNAFHDWVQQFYGAERLFDLADLPGAADTDLAEAQTAELAELQAMFMKSPWAARSPLAVEVPFEMLIADTVVRGRIDAVFADPDGGVTVVDWKTGEPPDGPHAVRQAAVQLGVYRAAWAGLRGCPEVLVRTAFYYVRTGETVVPQTVPGPGELATLLARCGAGRAAHW</sequence>
<evidence type="ECO:0000256" key="15">
    <source>
        <dbReference type="PROSITE-ProRule" id="PRU00560"/>
    </source>
</evidence>
<name>A0A7I9XS72_9MYCO</name>
<dbReference type="RefSeq" id="WP_163753400.1">
    <property type="nucleotide sequence ID" value="NZ_BLKW01000002.1"/>
</dbReference>
<evidence type="ECO:0000256" key="10">
    <source>
        <dbReference type="ARBA" id="ARBA00023204"/>
    </source>
</evidence>
<evidence type="ECO:0000256" key="1">
    <source>
        <dbReference type="ARBA" id="ARBA00009922"/>
    </source>
</evidence>
<dbReference type="AlphaFoldDB" id="A0A7I9XS72"/>
<dbReference type="SUPFAM" id="SSF52980">
    <property type="entry name" value="Restriction endonuclease-like"/>
    <property type="match status" value="1"/>
</dbReference>
<evidence type="ECO:0000313" key="18">
    <source>
        <dbReference type="EMBL" id="GFG72839.1"/>
    </source>
</evidence>
<dbReference type="Gene3D" id="1.10.10.160">
    <property type="match status" value="1"/>
</dbReference>
<reference evidence="18 19" key="1">
    <citation type="journal article" date="2019" name="Emerg. Microbes Infect.">
        <title>Comprehensive subspecies identification of 175 nontuberculous mycobacteria species based on 7547 genomic profiles.</title>
        <authorList>
            <person name="Matsumoto Y."/>
            <person name="Kinjo T."/>
            <person name="Motooka D."/>
            <person name="Nabeya D."/>
            <person name="Jung N."/>
            <person name="Uechi K."/>
            <person name="Horii T."/>
            <person name="Iida T."/>
            <person name="Fujita J."/>
            <person name="Nakamura S."/>
        </authorList>
    </citation>
    <scope>NUCLEOTIDE SEQUENCE [LARGE SCALE GENOMIC DNA]</scope>
    <source>
        <strain evidence="18 19">JCM 17322</strain>
    </source>
</reference>